<keyword evidence="1" id="KW-0175">Coiled coil</keyword>
<proteinExistence type="predicted"/>
<evidence type="ECO:0000259" key="4">
    <source>
        <dbReference type="Pfam" id="PF00753"/>
    </source>
</evidence>
<accession>A0AAV9FZI5</accession>
<feature type="transmembrane region" description="Helical" evidence="3">
    <location>
        <begin position="2815"/>
        <end position="2835"/>
    </location>
</feature>
<evidence type="ECO:0000313" key="6">
    <source>
        <dbReference type="Proteomes" id="UP001321760"/>
    </source>
</evidence>
<evidence type="ECO:0000313" key="5">
    <source>
        <dbReference type="EMBL" id="KAK4442436.1"/>
    </source>
</evidence>
<keyword evidence="6" id="KW-1185">Reference proteome</keyword>
<keyword evidence="3" id="KW-0472">Membrane</keyword>
<reference evidence="5" key="1">
    <citation type="journal article" date="2023" name="Mol. Phylogenet. Evol.">
        <title>Genome-scale phylogeny and comparative genomics of the fungal order Sordariales.</title>
        <authorList>
            <person name="Hensen N."/>
            <person name="Bonometti L."/>
            <person name="Westerberg I."/>
            <person name="Brannstrom I.O."/>
            <person name="Guillou S."/>
            <person name="Cros-Aarteil S."/>
            <person name="Calhoun S."/>
            <person name="Haridas S."/>
            <person name="Kuo A."/>
            <person name="Mondo S."/>
            <person name="Pangilinan J."/>
            <person name="Riley R."/>
            <person name="LaButti K."/>
            <person name="Andreopoulos B."/>
            <person name="Lipzen A."/>
            <person name="Chen C."/>
            <person name="Yan M."/>
            <person name="Daum C."/>
            <person name="Ng V."/>
            <person name="Clum A."/>
            <person name="Steindorff A."/>
            <person name="Ohm R.A."/>
            <person name="Martin F."/>
            <person name="Silar P."/>
            <person name="Natvig D.O."/>
            <person name="Lalanne C."/>
            <person name="Gautier V."/>
            <person name="Ament-Velasquez S.L."/>
            <person name="Kruys A."/>
            <person name="Hutchinson M.I."/>
            <person name="Powell A.J."/>
            <person name="Barry K."/>
            <person name="Miller A.N."/>
            <person name="Grigoriev I.V."/>
            <person name="Debuchy R."/>
            <person name="Gladieux P."/>
            <person name="Hiltunen Thoren M."/>
            <person name="Johannesson H."/>
        </authorList>
    </citation>
    <scope>NUCLEOTIDE SEQUENCE</scope>
    <source>
        <strain evidence="5">PSN243</strain>
    </source>
</reference>
<keyword evidence="3" id="KW-0812">Transmembrane</keyword>
<dbReference type="InterPro" id="IPR036866">
    <property type="entry name" value="RibonucZ/Hydroxyglut_hydro"/>
</dbReference>
<feature type="compositionally biased region" description="Basic and acidic residues" evidence="2">
    <location>
        <begin position="1"/>
        <end position="15"/>
    </location>
</feature>
<dbReference type="Gene3D" id="3.60.15.10">
    <property type="entry name" value="Ribonuclease Z/Hydroxyacylglutathione hydrolase-like"/>
    <property type="match status" value="1"/>
</dbReference>
<keyword evidence="3" id="KW-1133">Transmembrane helix</keyword>
<sequence>MSDHGDIQDEDLRLYDDDDNGAMPEAEMEVEPEADTEVTASQVQLHMVYSGRGDAFYVTWRAADQNQTPHMIMVDAGPYKYDANTNSAAPYWEYLAWAGRRIWASVAGDNAPFRLDLIINTHPHDDHIGGLAQWLSNPPNATAAALPACPIILPCYYSARSQIQLIYDQTVAKHWGATKLEDAINNNLVPTGLLLKYPTESEVVVLSPSANNPANPPGPVTPLDQFLNDYFVDATVTAKLQKDLNYASLLLKSTFTSGPNNNNIPSQMFVTGDNHGQIITPFVKDKKLSIYKIQHHGSRFESMGAKVPGIPTWFRAETALLFTLLYYQKNRIQVAQLPVYFTGLLPVEVQNLQHGSPSPPAHHGLVWLAKELWKVLLLDYFPATSRVTIEEYIEMLMKRHMRFRDLVVHDDIPETLPRTDQDFPTKLPHDYRVANWAWEQVVNKVGSWSRVDADFTGGQDQDPGNPDDPQDGGGRDRGRDGDDEHSRERSKSGGRGPGGNRSGGGSDDDSSDTREKKKKEAEKKRKKEERLKKQLQQSPGKKWNMDPKKKAKAKPREVGFFYSVHTGREGTRSGGQGVPDPLPWWAKWSTLKTGGKWEALFGDVLRTKSSQFFFEGFESEAYVVSANSRHGHPTASCILGLSKALHKQRDKTLQQQGVWQTRVLYLTSPKSFPRPGLEQLHRVVNGAVPLTGLLSVAMEVHYLTGETYMSLLARSLAGVDNPVRVVDGNTVARLNTDAYMNIYNALSTQLEGGLPLLGGSDEYGDKYYSLYADIGQQRYCVTRAANDTGPAQPSLPELTLEPPVYGSATQKFQLCFPAPAGNAAWGSSKESTFAMKLRHGTYPEREYTLRIGERSYSPATRQRGWGLRWAESATGRKYMAFKTNANDGNLNLALQAWNKGDQVVTFHFEEVPAPVVIQGVNNNNVLPQQLVAGQPVFSMMTLTRRVANSVRVVDPYMPEVSTQIDVVADSAPTLRQYLQESTLKLTDGCKGSDALSAIVQARNYTALDLSLDYQKDVLGYAVDLDNSRVDYTGNDLLRGFNAASIVLQVPDGATLRVSKNKLKVLKVQLRVRWQLDLTLAVETYILLDKDNLLCSRKTITNAMGSPSLAKVLGQMGIASPLATLLCLPQLLAVLVRDGSKIATLLAEKLPTMLITAGVALIKPDLDLSTATISYLPNDQVFVDQATVICRLASDWQQDFSVAGVGLHISNLTVLVDNSGPSPQRLVFQGGLPVPMSKDLKLSSLGDGMTVIGFSVKQPVPRVPSYTISSLFATVNFADWKDYLPSGLVSKIVGKATVKVIIRNPLNAAARAVAVGVGFKIPVPVASAENNTKNATKMLDLRLSAEPLAVPTEYQYRLAASVPDEGLSIGEVVGALGLSVPLASDAVAAFPALQSLVLDHIFVRSLSVGFDHKAKSFSVADWSVELWIDSLVSILPNDVISIVDISLSLSRTGSLLVCSASARIHLPLVDKLIDIAFKPPTAALPGYLMMDAPYGLSVADLLFSFDLPSFDDVPVVKDLLKTELASAKLHLGVLDDGKSWTVYGGECTIRPADALVGRLALSEMRVFVRYSRASDPFGPGKEHVLMEVSSNAFNDAVTATMTYDSFKDRLSVLLVPFRDLTLAEPLDALLPGALRDAIMPVVGGLKFKMAGLVLSTKRPYTVRMFKLFLDDDSQVEVDFWQLKSLSVEYQSARPPPRAEPVNTTPAVPNGGTNQSVANQAGATDLSKTKGRPTRLTVVGVVSKDAIAARIRISFVGATSKERGGQTLSISVEPAKKDSLKVRGFLSLLGFTNTKLPVETPDNCPPEVFDAVLERVGGTFSLEKDEATQKSSLALQRFHILARSEGVLELLTGPSVKLDSIRANMMYERVTNADGSRNKTLGGFIEGHIEVCGLHVWARYERDDAKHFSAFTGLLTREKFDPSHSQIGLSGLGDAVQIPSGEWATPPELKLPEDFKVAAVGVTFIPDQCLEIYARGTQMWKGQFAGLELEIKELTALLRRKTAIHNRAAKAVYEVFLTGDLVFEGFVSAKAWLRLTKSRGSTLTALITKAKTDGTELESIANKMGLGDQGGSSWDALVPKPDIPLQFDQTGLFLHVDFKASSFLIYGQIQGVGSALLVGRKDAATSKRQFALFIEVRDLDKLWSSTKSDVTQQFDFENKVSVVVINFDTDVEGLQQLLVLEDAKGTEDGEMHALDDGKLPQGEPPIVPDTPEAASIAETSTQGLAKSTKIGKGAWFFMTIKLLDNPNPPRPMTEAVTFGLDAKDRSKAMMTLYAAMTADKAARHYMVQVNNLVLLGGCVEINAAGEYKPGDDSALDVEGDLTLRGLLDDADPIVFRVRLEKRKKHTRFGMTVTTAAKPEVKRPFHAAFPVTLKELSISGDITYSEKKAGPVSEYTLSGTAEFERQGSTNALVGAKVVFREGRPSAAVLQYRPADEVSTSDLCSSVIQPDSSKPAVWKTDEYEDFKLKSVTVVYLKEAPELKLGNVSYGAGLTVAAVLSVFQEDFQAKLKVDLERKGFSLEATYLGEINLFFAKLCRTGNIEGPTVKIEAFSGQNISFGVKSGLTLFDKDGFWFDLAYQPNKDTKKRHFKGKAGYVGYVLGKENPTLGIEYRNGRWGFDGWEMFQDMTDEFLPLSKVIEKGSAKDPCGAIVKLVWKETVTTKFRFEISLPTDPAHKCTKDELWGSIKWWYNIKFLDAPFTLDAMKTKLFDIITDEDNWESIGKALMDRPEDFTRLLAAVAFERLAEDAVAKLLCRGKPYQDPLQSALKAAKDIIEAKIKALKAALETAIAAATAAVGAATVASLVEGIALATSTIPGILFLLGALGLGVGLIIAVKIADAQMKALKDMLDAAEAEAKRKLEELKRLIADAKKRLARALVLSASPVAEFIEGEDDAATIKVAWDHALPGKNVPPETAFDYGGFAGVTWRVAYSSSTVVDDTSIIQTTAELHDKASKADWTFADVVYVSVRARFTDRSRNLEVDADAWTMVAVKHNPAPWLRPPVGLGFSVSGLACSLKMPPTVQDTGVYELWLTNPAKKAEKSFLYRNRIVKTTAGPETIDIPLTVLGPDTKGFQNIQACVRQISSNPAAFHDSPWFFAPESYLLEAAVSDLSAMLVDRRVAVSWKHHGRPAANVYDVHAARQDDSFAVLADMQQLPVTEDGRGVSFSDAPFAEGEQVTIAVQARPGSGNVLALVATSSIVISHPPVPVILDETTWDVPSNTLVLAVSSKKTYSPNTMLIMQIIDIAAGAGAPPIATAKQAFDSIIDRRGFVRLNLAPFALGLDPHAKSSYHVQVSSEVAGQSRSAPSALWKLPTFVQGLDLTADFGVTMQPDGTIRVRWPAGSPGSRRYVRLENPTDLTAFVEREWPSDSAGPMIARGEYGSLVLGAEISVFSMTRADKIVGYRERRSMTLTQDEVTINTVVQGVKTAARSTHPE</sequence>
<dbReference type="Proteomes" id="UP001321760">
    <property type="component" value="Unassembled WGS sequence"/>
</dbReference>
<dbReference type="EMBL" id="MU866016">
    <property type="protein sequence ID" value="KAK4442436.1"/>
    <property type="molecule type" value="Genomic_DNA"/>
</dbReference>
<evidence type="ECO:0000256" key="2">
    <source>
        <dbReference type="SAM" id="MobiDB-lite"/>
    </source>
</evidence>
<dbReference type="SUPFAM" id="SSF56281">
    <property type="entry name" value="Metallo-hydrolase/oxidoreductase"/>
    <property type="match status" value="1"/>
</dbReference>
<evidence type="ECO:0000256" key="3">
    <source>
        <dbReference type="SAM" id="Phobius"/>
    </source>
</evidence>
<name>A0AAV9FZI5_9PEZI</name>
<gene>
    <name evidence="5" type="ORF">QBC34DRAFT_454794</name>
</gene>
<dbReference type="Pfam" id="PF00753">
    <property type="entry name" value="Lactamase_B"/>
    <property type="match status" value="1"/>
</dbReference>
<feature type="compositionally biased region" description="Polar residues" evidence="2">
    <location>
        <begin position="1700"/>
        <end position="1720"/>
    </location>
</feature>
<dbReference type="InterPro" id="IPR001279">
    <property type="entry name" value="Metallo-B-lactamas"/>
</dbReference>
<feature type="compositionally biased region" description="Gly residues" evidence="2">
    <location>
        <begin position="493"/>
        <end position="505"/>
    </location>
</feature>
<feature type="compositionally biased region" description="Basic and acidic residues" evidence="2">
    <location>
        <begin position="473"/>
        <end position="491"/>
    </location>
</feature>
<feature type="compositionally biased region" description="Basic and acidic residues" evidence="2">
    <location>
        <begin position="511"/>
        <end position="532"/>
    </location>
</feature>
<protein>
    <recommendedName>
        <fullName evidence="4">Metallo-beta-lactamase domain-containing protein</fullName>
    </recommendedName>
</protein>
<feature type="region of interest" description="Disordered" evidence="2">
    <location>
        <begin position="1"/>
        <end position="23"/>
    </location>
</feature>
<evidence type="ECO:0000256" key="1">
    <source>
        <dbReference type="SAM" id="Coils"/>
    </source>
</evidence>
<feature type="domain" description="Metallo-beta-lactamase" evidence="4">
    <location>
        <begin position="111"/>
        <end position="157"/>
    </location>
</feature>
<feature type="region of interest" description="Disordered" evidence="2">
    <location>
        <begin position="1690"/>
        <end position="1727"/>
    </location>
</feature>
<organism evidence="5 6">
    <name type="scientific">Podospora aff. communis PSN243</name>
    <dbReference type="NCBI Taxonomy" id="3040156"/>
    <lineage>
        <taxon>Eukaryota</taxon>
        <taxon>Fungi</taxon>
        <taxon>Dikarya</taxon>
        <taxon>Ascomycota</taxon>
        <taxon>Pezizomycotina</taxon>
        <taxon>Sordariomycetes</taxon>
        <taxon>Sordariomycetidae</taxon>
        <taxon>Sordariales</taxon>
        <taxon>Podosporaceae</taxon>
        <taxon>Podospora</taxon>
    </lineage>
</organism>
<comment type="caution">
    <text evidence="5">The sequence shown here is derived from an EMBL/GenBank/DDBJ whole genome shotgun (WGS) entry which is preliminary data.</text>
</comment>
<feature type="region of interest" description="Disordered" evidence="2">
    <location>
        <begin position="452"/>
        <end position="554"/>
    </location>
</feature>
<feature type="coiled-coil region" evidence="1">
    <location>
        <begin position="2832"/>
        <end position="2877"/>
    </location>
</feature>
<reference evidence="5" key="2">
    <citation type="submission" date="2023-05" db="EMBL/GenBank/DDBJ databases">
        <authorList>
            <consortium name="Lawrence Berkeley National Laboratory"/>
            <person name="Steindorff A."/>
            <person name="Hensen N."/>
            <person name="Bonometti L."/>
            <person name="Westerberg I."/>
            <person name="Brannstrom I.O."/>
            <person name="Guillou S."/>
            <person name="Cros-Aarteil S."/>
            <person name="Calhoun S."/>
            <person name="Haridas S."/>
            <person name="Kuo A."/>
            <person name="Mondo S."/>
            <person name="Pangilinan J."/>
            <person name="Riley R."/>
            <person name="Labutti K."/>
            <person name="Andreopoulos B."/>
            <person name="Lipzen A."/>
            <person name="Chen C."/>
            <person name="Yanf M."/>
            <person name="Daum C."/>
            <person name="Ng V."/>
            <person name="Clum A."/>
            <person name="Ohm R."/>
            <person name="Martin F."/>
            <person name="Silar P."/>
            <person name="Natvig D."/>
            <person name="Lalanne C."/>
            <person name="Gautier V."/>
            <person name="Ament-Velasquez S.L."/>
            <person name="Kruys A."/>
            <person name="Hutchinson M.I."/>
            <person name="Powell A.J."/>
            <person name="Barry K."/>
            <person name="Miller A.N."/>
            <person name="Grigoriev I.V."/>
            <person name="Debuchy R."/>
            <person name="Gladieux P."/>
            <person name="Thoren M.H."/>
            <person name="Johannesson H."/>
        </authorList>
    </citation>
    <scope>NUCLEOTIDE SEQUENCE</scope>
    <source>
        <strain evidence="5">PSN243</strain>
    </source>
</reference>